<dbReference type="CDD" id="cd04301">
    <property type="entry name" value="NAT_SF"/>
    <property type="match status" value="1"/>
</dbReference>
<protein>
    <submittedName>
        <fullName evidence="4">GNAT family N-acetyltransferase</fullName>
    </submittedName>
</protein>
<dbReference type="PROSITE" id="PS51186">
    <property type="entry name" value="GNAT"/>
    <property type="match status" value="1"/>
</dbReference>
<dbReference type="Gene3D" id="3.40.630.30">
    <property type="match status" value="1"/>
</dbReference>
<dbReference type="InterPro" id="IPR016181">
    <property type="entry name" value="Acyl_CoA_acyltransferase"/>
</dbReference>
<dbReference type="PANTHER" id="PTHR43877">
    <property type="entry name" value="AMINOALKYLPHOSPHONATE N-ACETYLTRANSFERASE-RELATED-RELATED"/>
    <property type="match status" value="1"/>
</dbReference>
<evidence type="ECO:0000256" key="1">
    <source>
        <dbReference type="ARBA" id="ARBA00022679"/>
    </source>
</evidence>
<proteinExistence type="predicted"/>
<evidence type="ECO:0000313" key="5">
    <source>
        <dbReference type="Proteomes" id="UP001330812"/>
    </source>
</evidence>
<dbReference type="InterPro" id="IPR000182">
    <property type="entry name" value="GNAT_dom"/>
</dbReference>
<keyword evidence="2" id="KW-0012">Acyltransferase</keyword>
<evidence type="ECO:0000259" key="3">
    <source>
        <dbReference type="PROSITE" id="PS51186"/>
    </source>
</evidence>
<sequence>MQLTWRPLTLGDAERLAAVFAAAEEVDRTGEHYTAADLREEMQGPDLDLALASTGGWAGDRLVSYGAIRRRDAADPVHMPRVEAVTHPDFRTPEVAAHLTTWFLDAGKRVHARTFPDAPLELHAGAHEHEHWYLDALAQAGFRRARTFVEMRADLRSLPPARPLSDEYSLVAFDPRYDDLTRIARNAAFSGHWGSAELSPEAWRHRITGAKDFRGDLSFLLLTPAHDEVVAFVLGAFHPADFAGTGVRELYVDYVGTLSALRGRGVATALLGHTLAHARDAGFERSALSVDTDNAHSAVGIYERCGYEVADTYFGYVLPI</sequence>
<evidence type="ECO:0000256" key="2">
    <source>
        <dbReference type="ARBA" id="ARBA00023315"/>
    </source>
</evidence>
<organism evidence="4 5">
    <name type="scientific">Amycolatopsis rhabdoformis</name>
    <dbReference type="NCBI Taxonomy" id="1448059"/>
    <lineage>
        <taxon>Bacteria</taxon>
        <taxon>Bacillati</taxon>
        <taxon>Actinomycetota</taxon>
        <taxon>Actinomycetes</taxon>
        <taxon>Pseudonocardiales</taxon>
        <taxon>Pseudonocardiaceae</taxon>
        <taxon>Amycolatopsis</taxon>
    </lineage>
</organism>
<dbReference type="Proteomes" id="UP001330812">
    <property type="component" value="Chromosome"/>
</dbReference>
<gene>
    <name evidence="4" type="ORF">VSH64_48145</name>
</gene>
<feature type="domain" description="N-acetyltransferase" evidence="3">
    <location>
        <begin position="175"/>
        <end position="320"/>
    </location>
</feature>
<reference evidence="4 5" key="1">
    <citation type="journal article" date="2015" name="Int. J. Syst. Evol. Microbiol.">
        <title>Amycolatopsis rhabdoformis sp. nov., an actinomycete isolated from a tropical forest soil.</title>
        <authorList>
            <person name="Souza W.R."/>
            <person name="Silva R.E."/>
            <person name="Goodfellow M."/>
            <person name="Busarakam K."/>
            <person name="Figueiro F.S."/>
            <person name="Ferreira D."/>
            <person name="Rodrigues-Filho E."/>
            <person name="Moraes L.A.B."/>
            <person name="Zucchi T.D."/>
        </authorList>
    </citation>
    <scope>NUCLEOTIDE SEQUENCE [LARGE SCALE GENOMIC DNA]</scope>
    <source>
        <strain evidence="4 5">NCIMB 14900</strain>
    </source>
</reference>
<accession>A0ABZ1I7S5</accession>
<evidence type="ECO:0000313" key="4">
    <source>
        <dbReference type="EMBL" id="WSE30481.1"/>
    </source>
</evidence>
<keyword evidence="5" id="KW-1185">Reference proteome</keyword>
<dbReference type="SUPFAM" id="SSF55729">
    <property type="entry name" value="Acyl-CoA N-acyltransferases (Nat)"/>
    <property type="match status" value="1"/>
</dbReference>
<dbReference type="Pfam" id="PF00583">
    <property type="entry name" value="Acetyltransf_1"/>
    <property type="match status" value="1"/>
</dbReference>
<dbReference type="InterPro" id="IPR050832">
    <property type="entry name" value="Bact_Acetyltransf"/>
</dbReference>
<dbReference type="RefSeq" id="WP_326569426.1">
    <property type="nucleotide sequence ID" value="NZ_CP142149.1"/>
</dbReference>
<keyword evidence="1" id="KW-0808">Transferase</keyword>
<name>A0ABZ1I7S5_9PSEU</name>
<dbReference type="EMBL" id="CP142149">
    <property type="protein sequence ID" value="WSE30481.1"/>
    <property type="molecule type" value="Genomic_DNA"/>
</dbReference>